<evidence type="ECO:0000256" key="7">
    <source>
        <dbReference type="ARBA" id="ARBA00022840"/>
    </source>
</evidence>
<evidence type="ECO:0000256" key="1">
    <source>
        <dbReference type="ARBA" id="ARBA00004202"/>
    </source>
</evidence>
<evidence type="ECO:0000256" key="8">
    <source>
        <dbReference type="ARBA" id="ARBA00022967"/>
    </source>
</evidence>
<dbReference type="Pfam" id="PF00005">
    <property type="entry name" value="ABC_tran"/>
    <property type="match status" value="2"/>
</dbReference>
<keyword evidence="9" id="KW-0472">Membrane</keyword>
<comment type="subcellular location">
    <subcellularLocation>
        <location evidence="1">Cell membrane</location>
        <topology evidence="1">Peripheral membrane protein</topology>
    </subcellularLocation>
</comment>
<dbReference type="Proteomes" id="UP000253817">
    <property type="component" value="Unassembled WGS sequence"/>
</dbReference>
<dbReference type="EMBL" id="QICC01000094">
    <property type="protein sequence ID" value="RNM40261.1"/>
    <property type="molecule type" value="Genomic_DNA"/>
</dbReference>
<feature type="domain" description="ABC transporter" evidence="11">
    <location>
        <begin position="2"/>
        <end position="242"/>
    </location>
</feature>
<dbReference type="SUPFAM" id="SSF52540">
    <property type="entry name" value="P-loop containing nucleoside triphosphate hydrolases"/>
    <property type="match status" value="2"/>
</dbReference>
<sequence length="490" mass="52604">MLALEHVSFSYASGRAGAGVRDVSLRVHAGEVVLLCGPSGCGKTTVTRLANGLAPAYYEGAPDGSITVCGRDVSTAPLYETARSVGSVFQNPKSQFFSVDVKGELAFGCENQGMERSEVERRVAAAARAFDLEPFVGRSLFDLSGGQKQRIACASATAAGPTLVVLDEPSSNLDFPSIAHVRAAIERWKDEGRAVLVAEHRLHYLADLADRVHYLRDGAIERTWTGTEFRALGTGELAALGLRALGLDDAFAAQTSRRGEEAGGPQLELDDFSFAYRRGARGHHALDIAHASLPRHAVTAVIGANGAGKSTFAAALCGLNRCAGTLSIDGKVLKRRARTESCFEVMQEVNHQLFAESVLDEVLLSMAAPDEAEAHRLLAALDLDERADDHPLALSGGQKQRACIASALASKRDLIVYDEPTSGLDLHHMLQVARMIARVREQGAAQLVITHDPEFILACCTWVVRLDQGRIVESYPLDHAGVRTLHAFFA</sequence>
<dbReference type="Proteomes" id="UP000270112">
    <property type="component" value="Unassembled WGS sequence"/>
</dbReference>
<reference evidence="13" key="3">
    <citation type="journal article" date="2019" name="Microbiol. Resour. Announc.">
        <title>Draft Genome Sequences of Type Strains of Gordonibacter faecihominis, Paraeggerthella hongkongensis, Parvibacter caecicola,Slackia equolifaciens, Slackia faecicanis, and Slackia isoflavoniconvertens.</title>
        <authorList>
            <person name="Danylec N."/>
            <person name="Stoll D.A."/>
            <person name="Dotsch A."/>
            <person name="Huch M."/>
        </authorList>
    </citation>
    <scope>NUCLEOTIDE SEQUENCE</scope>
    <source>
        <strain evidence="13">DSM 16107</strain>
    </source>
</reference>
<evidence type="ECO:0000256" key="6">
    <source>
        <dbReference type="ARBA" id="ARBA00022741"/>
    </source>
</evidence>
<evidence type="ECO:0000259" key="11">
    <source>
        <dbReference type="PROSITE" id="PS50893"/>
    </source>
</evidence>
<reference evidence="12 14" key="1">
    <citation type="journal article" date="2018" name="Elife">
        <title>Discovery and characterization of a prevalent human gut bacterial enzyme sufficient for the inactivation of a family of plant toxins.</title>
        <authorList>
            <person name="Koppel N."/>
            <person name="Bisanz J.E."/>
            <person name="Pandelia M.E."/>
            <person name="Turnbaugh P.J."/>
            <person name="Balskus E.P."/>
        </authorList>
    </citation>
    <scope>NUCLEOTIDE SEQUENCE [LARGE SCALE GENOMIC DNA]</scope>
    <source>
        <strain evidence="12 14">DSM 16107</strain>
    </source>
</reference>
<dbReference type="GO" id="GO:0016887">
    <property type="term" value="F:ATP hydrolysis activity"/>
    <property type="evidence" value="ECO:0007669"/>
    <property type="project" value="InterPro"/>
</dbReference>
<evidence type="ECO:0000313" key="12">
    <source>
        <dbReference type="EMBL" id="RDB67649.1"/>
    </source>
</evidence>
<dbReference type="PROSITE" id="PS00211">
    <property type="entry name" value="ABC_TRANSPORTER_1"/>
    <property type="match status" value="1"/>
</dbReference>
<reference evidence="15" key="2">
    <citation type="submission" date="2018-05" db="EMBL/GenBank/DDBJ databases">
        <title>Genome Sequencing of selected type strains of the family Eggerthellaceae.</title>
        <authorList>
            <person name="Danylec N."/>
            <person name="Stoll D.A."/>
            <person name="Doetsch A."/>
            <person name="Huch M."/>
        </authorList>
    </citation>
    <scope>NUCLEOTIDE SEQUENCE [LARGE SCALE GENOMIC DNA]</scope>
    <source>
        <strain evidence="15">DSM 16107</strain>
    </source>
</reference>
<keyword evidence="4" id="KW-1003">Cell membrane</keyword>
<keyword evidence="7" id="KW-0067">ATP-binding</keyword>
<dbReference type="CDD" id="cd03225">
    <property type="entry name" value="ABC_cobalt_CbiO_domain1"/>
    <property type="match status" value="1"/>
</dbReference>
<keyword evidence="14" id="KW-1185">Reference proteome</keyword>
<evidence type="ECO:0000256" key="10">
    <source>
        <dbReference type="ARBA" id="ARBA00025157"/>
    </source>
</evidence>
<proteinExistence type="inferred from homology"/>
<dbReference type="OrthoDB" id="7757085at2"/>
<keyword evidence="6" id="KW-0547">Nucleotide-binding</keyword>
<dbReference type="GO" id="GO:0043190">
    <property type="term" value="C:ATP-binding cassette (ABC) transporter complex"/>
    <property type="evidence" value="ECO:0007669"/>
    <property type="project" value="TreeGrafter"/>
</dbReference>
<evidence type="ECO:0000256" key="9">
    <source>
        <dbReference type="ARBA" id="ARBA00023136"/>
    </source>
</evidence>
<comment type="caution">
    <text evidence="13">The sequence shown here is derived from an EMBL/GenBank/DDBJ whole genome shotgun (WGS) entry which is preliminary data.</text>
</comment>
<evidence type="ECO:0000313" key="15">
    <source>
        <dbReference type="Proteomes" id="UP000270112"/>
    </source>
</evidence>
<comment type="similarity">
    <text evidence="2">Belongs to the ABC transporter superfamily.</text>
</comment>
<evidence type="ECO:0000256" key="3">
    <source>
        <dbReference type="ARBA" id="ARBA00022448"/>
    </source>
</evidence>
<evidence type="ECO:0000256" key="4">
    <source>
        <dbReference type="ARBA" id="ARBA00022475"/>
    </source>
</evidence>
<evidence type="ECO:0000313" key="13">
    <source>
        <dbReference type="EMBL" id="RNM40261.1"/>
    </source>
</evidence>
<dbReference type="GO" id="GO:0042626">
    <property type="term" value="F:ATPase-coupled transmembrane transporter activity"/>
    <property type="evidence" value="ECO:0007669"/>
    <property type="project" value="TreeGrafter"/>
</dbReference>
<name>A0A3N0ITD2_9ACTN</name>
<dbReference type="SMART" id="SM00382">
    <property type="entry name" value="AAA"/>
    <property type="match status" value="2"/>
</dbReference>
<dbReference type="InterPro" id="IPR017871">
    <property type="entry name" value="ABC_transporter-like_CS"/>
</dbReference>
<dbReference type="InterPro" id="IPR015856">
    <property type="entry name" value="ABC_transpr_CbiO/EcfA_su"/>
</dbReference>
<protein>
    <submittedName>
        <fullName evidence="13">ABC transporter</fullName>
    </submittedName>
</protein>
<comment type="function">
    <text evidence="10">Probably part of an ABC transporter complex. Responsible for energy coupling to the transport system.</text>
</comment>
<keyword evidence="5" id="KW-0677">Repeat</keyword>
<feature type="domain" description="ABC transporter" evidence="11">
    <location>
        <begin position="267"/>
        <end position="489"/>
    </location>
</feature>
<dbReference type="PROSITE" id="PS50893">
    <property type="entry name" value="ABC_TRANSPORTER_2"/>
    <property type="match status" value="2"/>
</dbReference>
<evidence type="ECO:0000256" key="2">
    <source>
        <dbReference type="ARBA" id="ARBA00005417"/>
    </source>
</evidence>
<organism evidence="13 15">
    <name type="scientific">Eggerthella sinensis</name>
    <dbReference type="NCBI Taxonomy" id="242230"/>
    <lineage>
        <taxon>Bacteria</taxon>
        <taxon>Bacillati</taxon>
        <taxon>Actinomycetota</taxon>
        <taxon>Coriobacteriia</taxon>
        <taxon>Eggerthellales</taxon>
        <taxon>Eggerthellaceae</taxon>
        <taxon>Eggerthella</taxon>
    </lineage>
</organism>
<dbReference type="AlphaFoldDB" id="A0A3N0ITD2"/>
<dbReference type="InterPro" id="IPR027417">
    <property type="entry name" value="P-loop_NTPase"/>
</dbReference>
<keyword evidence="3" id="KW-0813">Transport</keyword>
<dbReference type="EMBL" id="PPTT01000023">
    <property type="protein sequence ID" value="RDB67649.1"/>
    <property type="molecule type" value="Genomic_DNA"/>
</dbReference>
<accession>A0A3N0ITD2</accession>
<dbReference type="PANTHER" id="PTHR43553">
    <property type="entry name" value="HEAVY METAL TRANSPORTER"/>
    <property type="match status" value="1"/>
</dbReference>
<dbReference type="Gene3D" id="3.40.50.300">
    <property type="entry name" value="P-loop containing nucleotide triphosphate hydrolases"/>
    <property type="match status" value="2"/>
</dbReference>
<keyword evidence="8" id="KW-1278">Translocase</keyword>
<dbReference type="InterPro" id="IPR003593">
    <property type="entry name" value="AAA+_ATPase"/>
</dbReference>
<evidence type="ECO:0000313" key="14">
    <source>
        <dbReference type="Proteomes" id="UP000253817"/>
    </source>
</evidence>
<evidence type="ECO:0000256" key="5">
    <source>
        <dbReference type="ARBA" id="ARBA00022737"/>
    </source>
</evidence>
<dbReference type="InterPro" id="IPR003439">
    <property type="entry name" value="ABC_transporter-like_ATP-bd"/>
</dbReference>
<dbReference type="PANTHER" id="PTHR43553:SF23">
    <property type="entry name" value="ABC TRANSPORTER ATP-BINDING COMPONENT"/>
    <property type="match status" value="1"/>
</dbReference>
<dbReference type="GO" id="GO:0005524">
    <property type="term" value="F:ATP binding"/>
    <property type="evidence" value="ECO:0007669"/>
    <property type="project" value="UniProtKB-KW"/>
</dbReference>
<gene>
    <name evidence="12" type="ORF">C1876_12480</name>
    <name evidence="13" type="ORF">DMP09_15175</name>
</gene>
<dbReference type="InterPro" id="IPR050095">
    <property type="entry name" value="ECF_ABC_transporter_ATP-bd"/>
</dbReference>